<dbReference type="EMBL" id="CM023491">
    <property type="protein sequence ID" value="KAH6940984.1"/>
    <property type="molecule type" value="Genomic_DNA"/>
</dbReference>
<dbReference type="Proteomes" id="UP000821845">
    <property type="component" value="Chromosome 11"/>
</dbReference>
<proteinExistence type="predicted"/>
<accession>A0ACB7T4R9</accession>
<keyword evidence="2" id="KW-1185">Reference proteome</keyword>
<name>A0ACB7T4R9_HYAAI</name>
<gene>
    <name evidence="1" type="ORF">HPB50_011601</name>
</gene>
<evidence type="ECO:0000313" key="1">
    <source>
        <dbReference type="EMBL" id="KAH6940984.1"/>
    </source>
</evidence>
<reference evidence="1" key="1">
    <citation type="submission" date="2020-05" db="EMBL/GenBank/DDBJ databases">
        <title>Large-scale comparative analyses of tick genomes elucidate their genetic diversity and vector capacities.</title>
        <authorList>
            <person name="Jia N."/>
            <person name="Wang J."/>
            <person name="Shi W."/>
            <person name="Du L."/>
            <person name="Sun Y."/>
            <person name="Zhan W."/>
            <person name="Jiang J."/>
            <person name="Wang Q."/>
            <person name="Zhang B."/>
            <person name="Ji P."/>
            <person name="Sakyi L.B."/>
            <person name="Cui X."/>
            <person name="Yuan T."/>
            <person name="Jiang B."/>
            <person name="Yang W."/>
            <person name="Lam T.T.-Y."/>
            <person name="Chang Q."/>
            <person name="Ding S."/>
            <person name="Wang X."/>
            <person name="Zhu J."/>
            <person name="Ruan X."/>
            <person name="Zhao L."/>
            <person name="Wei J."/>
            <person name="Que T."/>
            <person name="Du C."/>
            <person name="Cheng J."/>
            <person name="Dai P."/>
            <person name="Han X."/>
            <person name="Huang E."/>
            <person name="Gao Y."/>
            <person name="Liu J."/>
            <person name="Shao H."/>
            <person name="Ye R."/>
            <person name="Li L."/>
            <person name="Wei W."/>
            <person name="Wang X."/>
            <person name="Wang C."/>
            <person name="Yang T."/>
            <person name="Huo Q."/>
            <person name="Li W."/>
            <person name="Guo W."/>
            <person name="Chen H."/>
            <person name="Zhou L."/>
            <person name="Ni X."/>
            <person name="Tian J."/>
            <person name="Zhou Y."/>
            <person name="Sheng Y."/>
            <person name="Liu T."/>
            <person name="Pan Y."/>
            <person name="Xia L."/>
            <person name="Li J."/>
            <person name="Zhao F."/>
            <person name="Cao W."/>
        </authorList>
    </citation>
    <scope>NUCLEOTIDE SEQUENCE</scope>
    <source>
        <strain evidence="1">Hyas-2018</strain>
    </source>
</reference>
<organism evidence="1 2">
    <name type="scientific">Hyalomma asiaticum</name>
    <name type="common">Tick</name>
    <dbReference type="NCBI Taxonomy" id="266040"/>
    <lineage>
        <taxon>Eukaryota</taxon>
        <taxon>Metazoa</taxon>
        <taxon>Ecdysozoa</taxon>
        <taxon>Arthropoda</taxon>
        <taxon>Chelicerata</taxon>
        <taxon>Arachnida</taxon>
        <taxon>Acari</taxon>
        <taxon>Parasitiformes</taxon>
        <taxon>Ixodida</taxon>
        <taxon>Ixodoidea</taxon>
        <taxon>Ixodidae</taxon>
        <taxon>Hyalomminae</taxon>
        <taxon>Hyalomma</taxon>
    </lineage>
</organism>
<comment type="caution">
    <text evidence="1">The sequence shown here is derived from an EMBL/GenBank/DDBJ whole genome shotgun (WGS) entry which is preliminary data.</text>
</comment>
<sequence>MDEQRRYPNRPAAFDIQDKAPSTSRETPEDEAFSPLDAVRRIPHGASLAEDEGKVDQASTDPSWHVCWKCEAPFYGIDSFCEHVTMHLTDAKEIEECTASLEAMAVFYGDEFERTDTSPNASVAIQIPATSIGSGHIPVDCTRTTGLPKTCADSRESMTAELPETTYTSVQCTAATPCTVSNSAIYKTHNKRMAFQLPWQSITGGHIQADSKSLPDMKEAAITTHEGMCFQLLAMSGKCGNTAPSQSVAGIHNTDTAPNSNTAFQFPPQSSAADHNSVASANTTGTQKAHTAPNSSSALQISWTSTVGSHVPETSASTVGIHETHTAPDYRKALQLLCVSSASGHIPGARASITGIRETHADPNSSTTLVFPWRNSSGDHIPVASTSVSSLLHEETASNSSTAIRFPCLSSTSAHAPVARATITGMLLELRDGNTKTPAKPGMSRVHP</sequence>
<protein>
    <submittedName>
        <fullName evidence="1">Uncharacterized protein</fullName>
    </submittedName>
</protein>
<evidence type="ECO:0000313" key="2">
    <source>
        <dbReference type="Proteomes" id="UP000821845"/>
    </source>
</evidence>